<comment type="similarity">
    <text evidence="1">Belongs to the FAH family.</text>
</comment>
<dbReference type="EMBL" id="FNOB01000020">
    <property type="protein sequence ID" value="SDX56435.1"/>
    <property type="molecule type" value="Genomic_DNA"/>
</dbReference>
<accession>A0A1H3CQN4</accession>
<dbReference type="Proteomes" id="UP000199541">
    <property type="component" value="Unassembled WGS sequence"/>
</dbReference>
<protein>
    <submittedName>
        <fullName evidence="6">Fumarylacetoacetate (FAA) hydrolase family protein</fullName>
    </submittedName>
</protein>
<keyword evidence="6" id="KW-0378">Hydrolase</keyword>
<evidence type="ECO:0000256" key="3">
    <source>
        <dbReference type="SAM" id="MobiDB-lite"/>
    </source>
</evidence>
<evidence type="ECO:0000313" key="7">
    <source>
        <dbReference type="Proteomes" id="UP000199541"/>
    </source>
</evidence>
<gene>
    <name evidence="6" type="ORF">SAMN05444006_12014</name>
</gene>
<reference evidence="6 7" key="1">
    <citation type="submission" date="2016-10" db="EMBL/GenBank/DDBJ databases">
        <authorList>
            <person name="Varghese N."/>
            <person name="Submissions S."/>
        </authorList>
    </citation>
    <scope>NUCLEOTIDE SEQUENCE [LARGE SCALE GENOMIC DNA]</scope>
    <source>
        <strain evidence="6 7">DSM 24802</strain>
    </source>
</reference>
<dbReference type="GO" id="GO:0016787">
    <property type="term" value="F:hydrolase activity"/>
    <property type="evidence" value="ECO:0007669"/>
    <property type="project" value="UniProtKB-KW"/>
</dbReference>
<comment type="caution">
    <text evidence="6">The sequence shown here is derived from an EMBL/GenBank/DDBJ whole genome shotgun (WGS) entry which is preliminary data.</text>
</comment>
<keyword evidence="2" id="KW-0479">Metal-binding</keyword>
<keyword evidence="4" id="KW-0812">Transmembrane</keyword>
<evidence type="ECO:0000259" key="5">
    <source>
        <dbReference type="Pfam" id="PF01557"/>
    </source>
</evidence>
<feature type="transmembrane region" description="Helical" evidence="4">
    <location>
        <begin position="102"/>
        <end position="120"/>
    </location>
</feature>
<proteinExistence type="inferred from homology"/>
<keyword evidence="4" id="KW-0472">Membrane</keyword>
<dbReference type="PANTHER" id="PTHR42796">
    <property type="entry name" value="FUMARYLACETOACETATE HYDROLASE DOMAIN-CONTAINING PROTEIN 2A-RELATED"/>
    <property type="match status" value="1"/>
</dbReference>
<dbReference type="InterPro" id="IPR051121">
    <property type="entry name" value="FAH"/>
</dbReference>
<evidence type="ECO:0000256" key="1">
    <source>
        <dbReference type="ARBA" id="ARBA00010211"/>
    </source>
</evidence>
<name>A0A1H3CQN4_9RHOB</name>
<dbReference type="InterPro" id="IPR011234">
    <property type="entry name" value="Fumarylacetoacetase-like_C"/>
</dbReference>
<evidence type="ECO:0000256" key="2">
    <source>
        <dbReference type="ARBA" id="ARBA00022723"/>
    </source>
</evidence>
<dbReference type="Pfam" id="PF01557">
    <property type="entry name" value="FAA_hydrolase"/>
    <property type="match status" value="1"/>
</dbReference>
<dbReference type="PANTHER" id="PTHR42796:SF4">
    <property type="entry name" value="FUMARYLACETOACETATE HYDROLASE DOMAIN-CONTAINING PROTEIN 2A"/>
    <property type="match status" value="1"/>
</dbReference>
<organism evidence="6 7">
    <name type="scientific">Allgaiera indica</name>
    <dbReference type="NCBI Taxonomy" id="765699"/>
    <lineage>
        <taxon>Bacteria</taxon>
        <taxon>Pseudomonadati</taxon>
        <taxon>Pseudomonadota</taxon>
        <taxon>Alphaproteobacteria</taxon>
        <taxon>Rhodobacterales</taxon>
        <taxon>Paracoccaceae</taxon>
        <taxon>Allgaiera</taxon>
    </lineage>
</organism>
<dbReference type="Gene3D" id="3.90.850.10">
    <property type="entry name" value="Fumarylacetoacetase-like, C-terminal domain"/>
    <property type="match status" value="1"/>
</dbReference>
<feature type="compositionally biased region" description="Basic and acidic residues" evidence="3">
    <location>
        <begin position="10"/>
        <end position="20"/>
    </location>
</feature>
<keyword evidence="4" id="KW-1133">Transmembrane helix</keyword>
<sequence length="197" mass="21588">MIFRVSGTRENPKSDHRTDAVDAPTRASYVTEADALDHVAGFCLINDVSERAYQIERGGTWDTGKGRDTFGPIGPWLVTRDEVGDPQDLGMWLDVNGKRMQTGTTVTMIFSVATIVYYLFEFMTLMPGVVITTGTPPGLGMGMKPAPVYLKHGDTVELDIEKLGTQRQQVVAHEEISRLCQVACKGLDGALALEIRP</sequence>
<keyword evidence="7" id="KW-1185">Reference proteome</keyword>
<feature type="region of interest" description="Disordered" evidence="3">
    <location>
        <begin position="1"/>
        <end position="22"/>
    </location>
</feature>
<evidence type="ECO:0000313" key="6">
    <source>
        <dbReference type="EMBL" id="SDX56435.1"/>
    </source>
</evidence>
<feature type="domain" description="Fumarylacetoacetase-like C-terminal" evidence="5">
    <location>
        <begin position="26"/>
        <end position="171"/>
    </location>
</feature>
<dbReference type="InterPro" id="IPR036663">
    <property type="entry name" value="Fumarylacetoacetase_C_sf"/>
</dbReference>
<evidence type="ECO:0000256" key="4">
    <source>
        <dbReference type="SAM" id="Phobius"/>
    </source>
</evidence>
<dbReference type="SUPFAM" id="SSF56529">
    <property type="entry name" value="FAH"/>
    <property type="match status" value="1"/>
</dbReference>